<reference evidence="2" key="1">
    <citation type="journal article" date="2023" name="Front. Plant Sci.">
        <title>Chromosomal-level genome assembly of Melastoma candidum provides insights into trichome evolution.</title>
        <authorList>
            <person name="Zhong Y."/>
            <person name="Wu W."/>
            <person name="Sun C."/>
            <person name="Zou P."/>
            <person name="Liu Y."/>
            <person name="Dai S."/>
            <person name="Zhou R."/>
        </authorList>
    </citation>
    <scope>NUCLEOTIDE SEQUENCE [LARGE SCALE GENOMIC DNA]</scope>
</reference>
<sequence>MMVVVVVVLGLRKGRCFARGGRCLEEEVFLRQIDNETNDLTNFQLSHFPHAAKTIAQLSRWQQAPSPKSGHFCNPQVERILKAM</sequence>
<evidence type="ECO:0000313" key="2">
    <source>
        <dbReference type="Proteomes" id="UP001057402"/>
    </source>
</evidence>
<name>A0ACB9RIX8_9MYRT</name>
<protein>
    <submittedName>
        <fullName evidence="1">Uncharacterized protein</fullName>
    </submittedName>
</protein>
<evidence type="ECO:0000313" key="1">
    <source>
        <dbReference type="EMBL" id="KAI4378809.1"/>
    </source>
</evidence>
<dbReference type="Proteomes" id="UP001057402">
    <property type="component" value="Chromosome 4"/>
</dbReference>
<keyword evidence="2" id="KW-1185">Reference proteome</keyword>
<organism evidence="1 2">
    <name type="scientific">Melastoma candidum</name>
    <dbReference type="NCBI Taxonomy" id="119954"/>
    <lineage>
        <taxon>Eukaryota</taxon>
        <taxon>Viridiplantae</taxon>
        <taxon>Streptophyta</taxon>
        <taxon>Embryophyta</taxon>
        <taxon>Tracheophyta</taxon>
        <taxon>Spermatophyta</taxon>
        <taxon>Magnoliopsida</taxon>
        <taxon>eudicotyledons</taxon>
        <taxon>Gunneridae</taxon>
        <taxon>Pentapetalae</taxon>
        <taxon>rosids</taxon>
        <taxon>malvids</taxon>
        <taxon>Myrtales</taxon>
        <taxon>Melastomataceae</taxon>
        <taxon>Melastomatoideae</taxon>
        <taxon>Melastomateae</taxon>
        <taxon>Melastoma</taxon>
    </lineage>
</organism>
<gene>
    <name evidence="1" type="ORF">MLD38_016238</name>
</gene>
<comment type="caution">
    <text evidence="1">The sequence shown here is derived from an EMBL/GenBank/DDBJ whole genome shotgun (WGS) entry which is preliminary data.</text>
</comment>
<accession>A0ACB9RIX8</accession>
<proteinExistence type="predicted"/>
<dbReference type="EMBL" id="CM042883">
    <property type="protein sequence ID" value="KAI4378809.1"/>
    <property type="molecule type" value="Genomic_DNA"/>
</dbReference>